<dbReference type="InterPro" id="IPR036736">
    <property type="entry name" value="ACP-like_sf"/>
</dbReference>
<dbReference type="Gene3D" id="3.30.300.30">
    <property type="match status" value="1"/>
</dbReference>
<evidence type="ECO:0000259" key="3">
    <source>
        <dbReference type="PROSITE" id="PS50075"/>
    </source>
</evidence>
<sequence>MSFRNLQHLLEAVSSKENTGKIISYPLGNTRTPTICTYAQLLEQAQKAAWILRSNDAFRPGSVLLLHFKSHWDNILWFWAAQLGGFTPAMSTAFSSNVAHRTAHLEHLSKTLMDPGCLTRSNLLSEFAGQDAIHPVAIDSFDLDKAPYAERRSHYRDADPCDTAVLMLTSGSTGNSKAVALAHQQILAAVAGKSWALSVPQDTALMNWVGLDHVAGLTEIHLNAMHAQQNQVHVQPPDMLGDVTLFLDLIDRHAVSRTFAPNFFLAKVRSVLQHQPPGGFGWNLSRLRYIVSGGEANVTKTCDEVSTLLAPFGVPRNVIVPGFGMTETCAGSIYSQACPQYDLENNLPFASVGRCIPGMQMRVTRDENEPVPAGATGDLEVSGAVVFQRYFNNPEATEASFTSDGWFRTGDRATICGRGYLTLMGRAKETMIVNGMKYNPSEIESAIDEAHIPGLAPSFTCCFSSFPPGGETEEIFLVYLPTYNPEDMVARAQTADRIAKMVLMSTGSRPQILPLDASMLQKSALGKLSRSKIKTAYEKGDYKTYQEVNHEMITLYRAATRQAPQTELERQLLAVFTASLPLPDEFDVQTPIFDMGISSIELIKLKKNIEEHLELVEEIPMITLMTKATVRALAAALQESQAGKTAEYSPAVTLQSGGDKAPLWLVHPGVGEIMVFLNLAKFITDRPVYGLRARGFNEGEKPFSDLDEVIRTYHTAIKEKQPTGPYALAGYSYGSMLAFEVAKVLERNGDEVRFVGSFNLPPHIKFRMRQLDFTECLLHLSFFLDLMTEERSRELSVELEGAGEDDAMDKIMENVRPERMIELALSQPALIKWAQLAFAMQSMACDYDPLDSIAGMDVFYCIPLAVVASSKQQWLEEHLSKWSDFTRSEPRFHSVAGAHYTMLSPEHVFGFQKTLRGAMEARGV</sequence>
<dbReference type="GO" id="GO:0006633">
    <property type="term" value="P:fatty acid biosynthetic process"/>
    <property type="evidence" value="ECO:0007669"/>
    <property type="project" value="TreeGrafter"/>
</dbReference>
<dbReference type="STRING" id="41067.A0A2I2FGN4"/>
<dbReference type="SUPFAM" id="SSF56801">
    <property type="entry name" value="Acetyl-CoA synthetase-like"/>
    <property type="match status" value="1"/>
</dbReference>
<dbReference type="InterPro" id="IPR009081">
    <property type="entry name" value="PP-bd_ACP"/>
</dbReference>
<dbReference type="PROSITE" id="PS50075">
    <property type="entry name" value="CARRIER"/>
    <property type="match status" value="1"/>
</dbReference>
<name>A0A2I2FGN4_ASPCN</name>
<dbReference type="SUPFAM" id="SSF53474">
    <property type="entry name" value="alpha/beta-Hydrolases"/>
    <property type="match status" value="1"/>
</dbReference>
<evidence type="ECO:0000256" key="1">
    <source>
        <dbReference type="ARBA" id="ARBA00022450"/>
    </source>
</evidence>
<dbReference type="OrthoDB" id="10253869at2759"/>
<dbReference type="Proteomes" id="UP000234585">
    <property type="component" value="Unassembled WGS sequence"/>
</dbReference>
<evidence type="ECO:0000256" key="2">
    <source>
        <dbReference type="ARBA" id="ARBA00022553"/>
    </source>
</evidence>
<dbReference type="SUPFAM" id="SSF47336">
    <property type="entry name" value="ACP-like"/>
    <property type="match status" value="1"/>
</dbReference>
<keyword evidence="2" id="KW-0597">Phosphoprotein</keyword>
<dbReference type="InterPro" id="IPR000873">
    <property type="entry name" value="AMP-dep_synth/lig_dom"/>
</dbReference>
<dbReference type="AlphaFoldDB" id="A0A2I2FGN4"/>
<dbReference type="InterPro" id="IPR020845">
    <property type="entry name" value="AMP-binding_CS"/>
</dbReference>
<protein>
    <submittedName>
        <fullName evidence="4">Acetyl-CoA synthetase-like protein</fullName>
    </submittedName>
</protein>
<dbReference type="GO" id="GO:0031957">
    <property type="term" value="F:very long-chain fatty acid-CoA ligase activity"/>
    <property type="evidence" value="ECO:0007669"/>
    <property type="project" value="TreeGrafter"/>
</dbReference>
<dbReference type="InterPro" id="IPR001031">
    <property type="entry name" value="Thioesterase"/>
</dbReference>
<dbReference type="Gene3D" id="1.10.1200.10">
    <property type="entry name" value="ACP-like"/>
    <property type="match status" value="1"/>
</dbReference>
<evidence type="ECO:0000313" key="4">
    <source>
        <dbReference type="EMBL" id="PLB39796.1"/>
    </source>
</evidence>
<dbReference type="Gene3D" id="3.40.50.12780">
    <property type="entry name" value="N-terminal domain of ligase-like"/>
    <property type="match status" value="1"/>
</dbReference>
<gene>
    <name evidence="4" type="ORF">BDW47DRAFT_102417</name>
</gene>
<organism evidence="4 5">
    <name type="scientific">Aspergillus candidus</name>
    <dbReference type="NCBI Taxonomy" id="41067"/>
    <lineage>
        <taxon>Eukaryota</taxon>
        <taxon>Fungi</taxon>
        <taxon>Dikarya</taxon>
        <taxon>Ascomycota</taxon>
        <taxon>Pezizomycotina</taxon>
        <taxon>Eurotiomycetes</taxon>
        <taxon>Eurotiomycetidae</taxon>
        <taxon>Eurotiales</taxon>
        <taxon>Aspergillaceae</taxon>
        <taxon>Aspergillus</taxon>
        <taxon>Aspergillus subgen. Circumdati</taxon>
    </lineage>
</organism>
<accession>A0A2I2FGN4</accession>
<keyword evidence="5" id="KW-1185">Reference proteome</keyword>
<dbReference type="PANTHER" id="PTHR24096:SF267">
    <property type="entry name" value="MALONATE--COA LIGASE ACSF3, MITOCHONDRIAL"/>
    <property type="match status" value="1"/>
</dbReference>
<dbReference type="RefSeq" id="XP_024673808.1">
    <property type="nucleotide sequence ID" value="XM_024811868.1"/>
</dbReference>
<dbReference type="Pfam" id="PF00975">
    <property type="entry name" value="Thioesterase"/>
    <property type="match status" value="1"/>
</dbReference>
<keyword evidence="1" id="KW-0596">Phosphopantetheine</keyword>
<dbReference type="PROSITE" id="PS00455">
    <property type="entry name" value="AMP_BINDING"/>
    <property type="match status" value="1"/>
</dbReference>
<dbReference type="EMBL" id="KZ559127">
    <property type="protein sequence ID" value="PLB39796.1"/>
    <property type="molecule type" value="Genomic_DNA"/>
</dbReference>
<proteinExistence type="predicted"/>
<reference evidence="4 5" key="1">
    <citation type="submission" date="2017-12" db="EMBL/GenBank/DDBJ databases">
        <authorList>
            <consortium name="DOE Joint Genome Institute"/>
            <person name="Haridas S."/>
            <person name="Kjaerbolling I."/>
            <person name="Vesth T.C."/>
            <person name="Frisvad J.C."/>
            <person name="Nybo J.L."/>
            <person name="Theobald S."/>
            <person name="Kuo A."/>
            <person name="Bowyer P."/>
            <person name="Matsuda Y."/>
            <person name="Mondo S."/>
            <person name="Lyhne E.K."/>
            <person name="Kogle M.E."/>
            <person name="Clum A."/>
            <person name="Lipzen A."/>
            <person name="Salamov A."/>
            <person name="Ngan C.Y."/>
            <person name="Daum C."/>
            <person name="Chiniquy J."/>
            <person name="Barry K."/>
            <person name="LaButti K."/>
            <person name="Simmons B.A."/>
            <person name="Magnuson J.K."/>
            <person name="Mortensen U.H."/>
            <person name="Larsen T.O."/>
            <person name="Grigoriev I.V."/>
            <person name="Baker S.E."/>
            <person name="Andersen M.R."/>
            <person name="Nordberg H.P."/>
            <person name="Cantor M.N."/>
            <person name="Hua S.X."/>
        </authorList>
    </citation>
    <scope>NUCLEOTIDE SEQUENCE [LARGE SCALE GENOMIC DNA]</scope>
    <source>
        <strain evidence="4 5">CBS 102.13</strain>
    </source>
</reference>
<evidence type="ECO:0000313" key="5">
    <source>
        <dbReference type="Proteomes" id="UP000234585"/>
    </source>
</evidence>
<dbReference type="Pfam" id="PF00501">
    <property type="entry name" value="AMP-binding"/>
    <property type="match status" value="1"/>
</dbReference>
<dbReference type="PANTHER" id="PTHR24096">
    <property type="entry name" value="LONG-CHAIN-FATTY-ACID--COA LIGASE"/>
    <property type="match status" value="1"/>
</dbReference>
<dbReference type="InterPro" id="IPR029058">
    <property type="entry name" value="AB_hydrolase_fold"/>
</dbReference>
<dbReference type="InterPro" id="IPR042099">
    <property type="entry name" value="ANL_N_sf"/>
</dbReference>
<dbReference type="GeneID" id="36519028"/>
<feature type="domain" description="Carrier" evidence="3">
    <location>
        <begin position="563"/>
        <end position="641"/>
    </location>
</feature>
<dbReference type="Pfam" id="PF00550">
    <property type="entry name" value="PP-binding"/>
    <property type="match status" value="1"/>
</dbReference>
<dbReference type="InterPro" id="IPR045851">
    <property type="entry name" value="AMP-bd_C_sf"/>
</dbReference>
<dbReference type="Gene3D" id="3.40.50.1820">
    <property type="entry name" value="alpha/beta hydrolase"/>
    <property type="match status" value="1"/>
</dbReference>